<keyword evidence="2" id="KW-0496">Mitochondrion</keyword>
<evidence type="ECO:0000256" key="2">
    <source>
        <dbReference type="ARBA" id="ARBA00023128"/>
    </source>
</evidence>
<dbReference type="OMA" id="NCRKYWV"/>
<evidence type="ECO:0000256" key="1">
    <source>
        <dbReference type="ARBA" id="ARBA00004569"/>
    </source>
</evidence>
<keyword evidence="3" id="KW-1015">Disulfide bond</keyword>
<organism evidence="6 7">
    <name type="scientific">Salvator merianae</name>
    <name type="common">Argentine black and white tegu</name>
    <name type="synonym">Tupinambis merianae</name>
    <dbReference type="NCBI Taxonomy" id="96440"/>
    <lineage>
        <taxon>Eukaryota</taxon>
        <taxon>Metazoa</taxon>
        <taxon>Chordata</taxon>
        <taxon>Craniata</taxon>
        <taxon>Vertebrata</taxon>
        <taxon>Euteleostomi</taxon>
        <taxon>Lepidosauria</taxon>
        <taxon>Squamata</taxon>
        <taxon>Bifurcata</taxon>
        <taxon>Unidentata</taxon>
        <taxon>Episquamata</taxon>
        <taxon>Laterata</taxon>
        <taxon>Teiioidea</taxon>
        <taxon>Teiidae</taxon>
        <taxon>Salvator</taxon>
    </lineage>
</organism>
<dbReference type="PROSITE" id="PS51808">
    <property type="entry name" value="CHCH"/>
    <property type="match status" value="1"/>
</dbReference>
<reference evidence="6" key="1">
    <citation type="submission" date="2025-08" db="UniProtKB">
        <authorList>
            <consortium name="Ensembl"/>
        </authorList>
    </citation>
    <scope>IDENTIFICATION</scope>
</reference>
<evidence type="ECO:0000313" key="6">
    <source>
        <dbReference type="Ensembl" id="ENSSMRP00000013251.1"/>
    </source>
</evidence>
<dbReference type="InterPro" id="IPR009069">
    <property type="entry name" value="Cys_alpha_HP_mot_SF"/>
</dbReference>
<dbReference type="GeneTree" id="ENSGT01030000234975"/>
<evidence type="ECO:0000256" key="5">
    <source>
        <dbReference type="ARBA" id="ARBA00039509"/>
    </source>
</evidence>
<dbReference type="PANTHER" id="PTHR46811:SF1">
    <property type="entry name" value="COILED-COIL-HELIX-COILED-COIL-HELIX DOMAIN-CONTAINING PROTEIN 7"/>
    <property type="match status" value="1"/>
</dbReference>
<dbReference type="PANTHER" id="PTHR46811">
    <property type="entry name" value="COILED-COIL-HELIX-COILED-COIL-HELIX DOMAIN-CONTAINING PROTEIN 7"/>
    <property type="match status" value="1"/>
</dbReference>
<dbReference type="Proteomes" id="UP000694421">
    <property type="component" value="Unplaced"/>
</dbReference>
<evidence type="ECO:0000313" key="7">
    <source>
        <dbReference type="Proteomes" id="UP000694421"/>
    </source>
</evidence>
<keyword evidence="7" id="KW-1185">Reference proteome</keyword>
<proteinExistence type="inferred from homology"/>
<dbReference type="GO" id="GO:0005758">
    <property type="term" value="C:mitochondrial intermembrane space"/>
    <property type="evidence" value="ECO:0007669"/>
    <property type="project" value="UniProtKB-SubCell"/>
</dbReference>
<dbReference type="Ensembl" id="ENSSMRT00000015427.1">
    <property type="protein sequence ID" value="ENSSMRP00000013251.1"/>
    <property type="gene ID" value="ENSSMRG00000010308.1"/>
</dbReference>
<dbReference type="AlphaFoldDB" id="A0A8D0DPP7"/>
<evidence type="ECO:0000256" key="4">
    <source>
        <dbReference type="ARBA" id="ARBA00038205"/>
    </source>
</evidence>
<dbReference type="SUPFAM" id="SSF47072">
    <property type="entry name" value="Cysteine alpha-hairpin motif"/>
    <property type="match status" value="1"/>
</dbReference>
<name>A0A8D0DPP7_SALMN</name>
<dbReference type="GO" id="GO:0033108">
    <property type="term" value="P:mitochondrial respiratory chain complex assembly"/>
    <property type="evidence" value="ECO:0007669"/>
    <property type="project" value="TreeGrafter"/>
</dbReference>
<accession>A0A8D0DPP7</accession>
<reference evidence="6" key="2">
    <citation type="submission" date="2025-09" db="UniProtKB">
        <authorList>
            <consortium name="Ensembl"/>
        </authorList>
    </citation>
    <scope>IDENTIFICATION</scope>
</reference>
<sequence>MSRKLQRLRDGDINPCIAETDASRKCMDESSYKKEMCTAYFLRYKDCRKFWVSITLKIDDWLRVCQ</sequence>
<protein>
    <recommendedName>
        <fullName evidence="5">Coiled-coil-helix-coiled-coil-helix domain-containing protein 7</fullName>
    </recommendedName>
</protein>
<evidence type="ECO:0000256" key="3">
    <source>
        <dbReference type="ARBA" id="ARBA00023157"/>
    </source>
</evidence>
<comment type="similarity">
    <text evidence="4">Belongs to the CHCHD7 family.</text>
</comment>
<comment type="subcellular location">
    <subcellularLocation>
        <location evidence="1">Mitochondrion intermembrane space</location>
    </subcellularLocation>
</comment>
<dbReference type="InterPro" id="IPR051040">
    <property type="entry name" value="COX23"/>
</dbReference>